<proteinExistence type="predicted"/>
<evidence type="ECO:0000313" key="6">
    <source>
        <dbReference type="EMBL" id="KAG1774639.1"/>
    </source>
</evidence>
<dbReference type="GO" id="GO:0005975">
    <property type="term" value="P:carbohydrate metabolic process"/>
    <property type="evidence" value="ECO:0007669"/>
    <property type="project" value="InterPro"/>
</dbReference>
<gene>
    <name evidence="6" type="ORF">EV702DRAFT_1200223</name>
</gene>
<evidence type="ECO:0000256" key="1">
    <source>
        <dbReference type="ARBA" id="ARBA00022729"/>
    </source>
</evidence>
<dbReference type="EMBL" id="JABBWD010000040">
    <property type="protein sequence ID" value="KAG1774639.1"/>
    <property type="molecule type" value="Genomic_DNA"/>
</dbReference>
<reference evidence="6" key="1">
    <citation type="journal article" date="2020" name="New Phytol.">
        <title>Comparative genomics reveals dynamic genome evolution in host specialist ectomycorrhizal fungi.</title>
        <authorList>
            <person name="Lofgren L.A."/>
            <person name="Nguyen N.H."/>
            <person name="Vilgalys R."/>
            <person name="Ruytinx J."/>
            <person name="Liao H.L."/>
            <person name="Branco S."/>
            <person name="Kuo A."/>
            <person name="LaButti K."/>
            <person name="Lipzen A."/>
            <person name="Andreopoulos W."/>
            <person name="Pangilinan J."/>
            <person name="Riley R."/>
            <person name="Hundley H."/>
            <person name="Na H."/>
            <person name="Barry K."/>
            <person name="Grigoriev I.V."/>
            <person name="Stajich J.E."/>
            <person name="Kennedy P.G."/>
        </authorList>
    </citation>
    <scope>NUCLEOTIDE SEQUENCE</scope>
    <source>
        <strain evidence="6">DOB743</strain>
    </source>
</reference>
<keyword evidence="7" id="KW-1185">Reference proteome</keyword>
<dbReference type="GO" id="GO:0017177">
    <property type="term" value="C:glucosidase II complex"/>
    <property type="evidence" value="ECO:0007669"/>
    <property type="project" value="TreeGrafter"/>
</dbReference>
<dbReference type="Pfam" id="PF13802">
    <property type="entry name" value="Gal_mutarotas_2"/>
    <property type="match status" value="1"/>
</dbReference>
<dbReference type="GO" id="GO:0030246">
    <property type="term" value="F:carbohydrate binding"/>
    <property type="evidence" value="ECO:0007669"/>
    <property type="project" value="InterPro"/>
</dbReference>
<dbReference type="Gene3D" id="2.60.40.1760">
    <property type="entry name" value="glycosyl hydrolase (family 31)"/>
    <property type="match status" value="1"/>
</dbReference>
<evidence type="ECO:0000313" key="7">
    <source>
        <dbReference type="Proteomes" id="UP000714275"/>
    </source>
</evidence>
<evidence type="ECO:0000256" key="4">
    <source>
        <dbReference type="ARBA" id="ARBA00023295"/>
    </source>
</evidence>
<name>A0A9P6ZQ00_9AGAM</name>
<comment type="caution">
    <text evidence="6">The sequence shown here is derived from an EMBL/GenBank/DDBJ whole genome shotgun (WGS) entry which is preliminary data.</text>
</comment>
<keyword evidence="1" id="KW-0732">Signal</keyword>
<dbReference type="InterPro" id="IPR025887">
    <property type="entry name" value="Glyco_hydro_31_N_dom"/>
</dbReference>
<dbReference type="PANTHER" id="PTHR22762:SF54">
    <property type="entry name" value="BCDNA.GH04962"/>
    <property type="match status" value="1"/>
</dbReference>
<dbReference type="GO" id="GO:0090599">
    <property type="term" value="F:alpha-glucosidase activity"/>
    <property type="evidence" value="ECO:0007669"/>
    <property type="project" value="TreeGrafter"/>
</dbReference>
<dbReference type="OrthoDB" id="2692351at2759"/>
<evidence type="ECO:0000256" key="2">
    <source>
        <dbReference type="ARBA" id="ARBA00022801"/>
    </source>
</evidence>
<sequence length="516" mass="57444">MGSINVQDVIRLLIPKSTTSSHLSLHVGLSSFEDDYLESGTTISATEDEHTLTAFGDLSLSQAEILGFAPNDIRRRNQLRLKERRKSAQYNPQIPGGNFWDPLTSSLISTPLKATEIFNRFRHTVRRDFQRAQADDEPGQSAIVKDVRSVSEPPELVKEWRKLPLRPGIPKWDHSPSNHPTSKYALSPVSVVEDVSLQLAHKNPHHHGTPHIQPPQNFFFSPHQPGFTTSVHSSIHPNVKFVLDVIIHEEGIWALIGEPKLSNDVLWTIDGGKAKAVYGPKKDMKLVVDFNPLKITLFRHDSKPVEHIEGEGQSVLQVNPAAAWFEGDAQDAFWDETFSTWTDTKPKGPESLSLDITFPNHAHVYGIPQHATNLSLPSTTGPNARHTDHFRLYNADVFEYLSDSLTSLYGSIPLMHAHSVTSTVAVFNALASETWIDIAHVEKGGVEMHWISESRILDVFLLPGPTPTDVFVPSCSILFPNSIWNPWLRSSPVFASQILIPCSSYPPVAIIVVLGE</sequence>
<protein>
    <recommendedName>
        <fullName evidence="5">Glycoside hydrolase family 31 N-terminal domain-containing protein</fullName>
    </recommendedName>
</protein>
<dbReference type="SUPFAM" id="SSF74650">
    <property type="entry name" value="Galactose mutarotase-like"/>
    <property type="match status" value="1"/>
</dbReference>
<dbReference type="InterPro" id="IPR011013">
    <property type="entry name" value="Gal_mutarotase_sf_dom"/>
</dbReference>
<dbReference type="AlphaFoldDB" id="A0A9P6ZQ00"/>
<feature type="domain" description="Glycoside hydrolase family 31 N-terminal" evidence="5">
    <location>
        <begin position="252"/>
        <end position="437"/>
    </location>
</feature>
<organism evidence="6 7">
    <name type="scientific">Suillus placidus</name>
    <dbReference type="NCBI Taxonomy" id="48579"/>
    <lineage>
        <taxon>Eukaryota</taxon>
        <taxon>Fungi</taxon>
        <taxon>Dikarya</taxon>
        <taxon>Basidiomycota</taxon>
        <taxon>Agaricomycotina</taxon>
        <taxon>Agaricomycetes</taxon>
        <taxon>Agaricomycetidae</taxon>
        <taxon>Boletales</taxon>
        <taxon>Suillineae</taxon>
        <taxon>Suillaceae</taxon>
        <taxon>Suillus</taxon>
    </lineage>
</organism>
<keyword evidence="2" id="KW-0378">Hydrolase</keyword>
<accession>A0A9P6ZQ00</accession>
<evidence type="ECO:0000259" key="5">
    <source>
        <dbReference type="Pfam" id="PF13802"/>
    </source>
</evidence>
<keyword evidence="4" id="KW-0326">Glycosidase</keyword>
<dbReference type="PANTHER" id="PTHR22762">
    <property type="entry name" value="ALPHA-GLUCOSIDASE"/>
    <property type="match status" value="1"/>
</dbReference>
<evidence type="ECO:0000256" key="3">
    <source>
        <dbReference type="ARBA" id="ARBA00023180"/>
    </source>
</evidence>
<dbReference type="CDD" id="cd14752">
    <property type="entry name" value="GH31_N"/>
    <property type="match status" value="1"/>
</dbReference>
<dbReference type="Proteomes" id="UP000714275">
    <property type="component" value="Unassembled WGS sequence"/>
</dbReference>
<keyword evidence="3" id="KW-0325">Glycoprotein</keyword>
<dbReference type="GO" id="GO:0006491">
    <property type="term" value="P:N-glycan processing"/>
    <property type="evidence" value="ECO:0007669"/>
    <property type="project" value="TreeGrafter"/>
</dbReference>